<reference evidence="4" key="1">
    <citation type="submission" date="2016-06" db="UniProtKB">
        <authorList>
            <consortium name="WormBaseParasite"/>
        </authorList>
    </citation>
    <scope>IDENTIFICATION</scope>
</reference>
<dbReference type="AlphaFoldDB" id="A0A183SEW8"/>
<organism evidence="4">
    <name type="scientific">Schistocephalus solidus</name>
    <name type="common">Tapeworm</name>
    <dbReference type="NCBI Taxonomy" id="70667"/>
    <lineage>
        <taxon>Eukaryota</taxon>
        <taxon>Metazoa</taxon>
        <taxon>Spiralia</taxon>
        <taxon>Lophotrochozoa</taxon>
        <taxon>Platyhelminthes</taxon>
        <taxon>Cestoda</taxon>
        <taxon>Eucestoda</taxon>
        <taxon>Diphyllobothriidea</taxon>
        <taxon>Diphyllobothriidae</taxon>
        <taxon>Schistocephalus</taxon>
    </lineage>
</organism>
<dbReference type="EMBL" id="UYSU01032330">
    <property type="protein sequence ID" value="VDL89151.1"/>
    <property type="molecule type" value="Genomic_DNA"/>
</dbReference>
<sequence length="102" mass="11349">MGSTKTVATGPKVKLRLCKTLIQLRPRTNYETLGHVAAQANYRGCLGGHLTPTYNLRNWVSRAKCKFPTSVPEFDTHAQPNPSSHPRRLFYKSASHPPATSM</sequence>
<dbReference type="Proteomes" id="UP000275846">
    <property type="component" value="Unassembled WGS sequence"/>
</dbReference>
<evidence type="ECO:0000256" key="1">
    <source>
        <dbReference type="SAM" id="MobiDB-lite"/>
    </source>
</evidence>
<evidence type="ECO:0000313" key="2">
    <source>
        <dbReference type="EMBL" id="VDL89151.1"/>
    </source>
</evidence>
<feature type="region of interest" description="Disordered" evidence="1">
    <location>
        <begin position="72"/>
        <end position="102"/>
    </location>
</feature>
<accession>A0A183SEW8</accession>
<protein>
    <submittedName>
        <fullName evidence="2 4">Uncharacterized protein</fullName>
    </submittedName>
</protein>
<keyword evidence="3" id="KW-1185">Reference proteome</keyword>
<evidence type="ECO:0000313" key="4">
    <source>
        <dbReference type="WBParaSite" id="SSLN_0000285301-mRNA-1"/>
    </source>
</evidence>
<reference evidence="2 3" key="2">
    <citation type="submission" date="2018-11" db="EMBL/GenBank/DDBJ databases">
        <authorList>
            <consortium name="Pathogen Informatics"/>
        </authorList>
    </citation>
    <scope>NUCLEOTIDE SEQUENCE [LARGE SCALE GENOMIC DNA]</scope>
    <source>
        <strain evidence="2 3">NST_G2</strain>
    </source>
</reference>
<name>A0A183SEW8_SCHSO</name>
<gene>
    <name evidence="2" type="ORF">SSLN_LOCUS2766</name>
</gene>
<proteinExistence type="predicted"/>
<evidence type="ECO:0000313" key="3">
    <source>
        <dbReference type="Proteomes" id="UP000275846"/>
    </source>
</evidence>
<dbReference type="WBParaSite" id="SSLN_0000285301-mRNA-1">
    <property type="protein sequence ID" value="SSLN_0000285301-mRNA-1"/>
    <property type="gene ID" value="SSLN_0000285301"/>
</dbReference>